<keyword evidence="2" id="KW-1015">Disulfide bond</keyword>
<evidence type="ECO:0000259" key="4">
    <source>
        <dbReference type="Pfam" id="PF13472"/>
    </source>
</evidence>
<feature type="active site" description="Nucleophile" evidence="1">
    <location>
        <position position="45"/>
    </location>
</feature>
<dbReference type="InterPro" id="IPR037460">
    <property type="entry name" value="SEST-like"/>
</dbReference>
<evidence type="ECO:0000313" key="6">
    <source>
        <dbReference type="Proteomes" id="UP000483004"/>
    </source>
</evidence>
<feature type="signal peptide" evidence="3">
    <location>
        <begin position="1"/>
        <end position="28"/>
    </location>
</feature>
<keyword evidence="6" id="KW-1185">Reference proteome</keyword>
<name>A0A6L3VQ98_9ACTN</name>
<dbReference type="InterPro" id="IPR013830">
    <property type="entry name" value="SGNH_hydro"/>
</dbReference>
<protein>
    <submittedName>
        <fullName evidence="5">SGNH/GDSL hydrolase family protein</fullName>
    </submittedName>
</protein>
<dbReference type="AlphaFoldDB" id="A0A6L3VQ98"/>
<dbReference type="CDD" id="cd01823">
    <property type="entry name" value="SEST_like"/>
    <property type="match status" value="1"/>
</dbReference>
<feature type="disulfide bond" evidence="2">
    <location>
        <begin position="182"/>
        <end position="231"/>
    </location>
</feature>
<evidence type="ECO:0000256" key="2">
    <source>
        <dbReference type="PIRSR" id="PIRSR637460-2"/>
    </source>
</evidence>
<dbReference type="PANTHER" id="PTHR37981">
    <property type="entry name" value="LIPASE 2"/>
    <property type="match status" value="1"/>
</dbReference>
<dbReference type="PANTHER" id="PTHR37981:SF1">
    <property type="entry name" value="SGNH HYDROLASE-TYPE ESTERASE DOMAIN-CONTAINING PROTEIN"/>
    <property type="match status" value="1"/>
</dbReference>
<dbReference type="OrthoDB" id="5503950at2"/>
<dbReference type="SUPFAM" id="SSF52266">
    <property type="entry name" value="SGNH hydrolase"/>
    <property type="match status" value="1"/>
</dbReference>
<dbReference type="Pfam" id="PF13472">
    <property type="entry name" value="Lipase_GDSL_2"/>
    <property type="match status" value="1"/>
</dbReference>
<proteinExistence type="predicted"/>
<feature type="domain" description="SGNH hydrolase-type esterase" evidence="4">
    <location>
        <begin position="41"/>
        <end position="256"/>
    </location>
</feature>
<feature type="chain" id="PRO_5026897227" evidence="3">
    <location>
        <begin position="29"/>
        <end position="267"/>
    </location>
</feature>
<feature type="disulfide bond" evidence="2">
    <location>
        <begin position="59"/>
        <end position="84"/>
    </location>
</feature>
<evidence type="ECO:0000256" key="3">
    <source>
        <dbReference type="SAM" id="SignalP"/>
    </source>
</evidence>
<dbReference type="RefSeq" id="WP_151542148.1">
    <property type="nucleotide sequence ID" value="NZ_WBMR01000067.1"/>
</dbReference>
<gene>
    <name evidence="5" type="ORF">F9B16_22840</name>
</gene>
<keyword evidence="5" id="KW-0378">Hydrolase</keyword>
<dbReference type="InterPro" id="IPR036514">
    <property type="entry name" value="SGNH_hydro_sf"/>
</dbReference>
<dbReference type="GO" id="GO:0004806">
    <property type="term" value="F:triacylglycerol lipase activity"/>
    <property type="evidence" value="ECO:0007669"/>
    <property type="project" value="TreeGrafter"/>
</dbReference>
<keyword evidence="3" id="KW-0732">Signal</keyword>
<dbReference type="EMBL" id="WBMR01000067">
    <property type="protein sequence ID" value="KAB2378931.1"/>
    <property type="molecule type" value="Genomic_DNA"/>
</dbReference>
<organism evidence="5 6">
    <name type="scientific">Actinomadura montaniterrae</name>
    <dbReference type="NCBI Taxonomy" id="1803903"/>
    <lineage>
        <taxon>Bacteria</taxon>
        <taxon>Bacillati</taxon>
        <taxon>Actinomycetota</taxon>
        <taxon>Actinomycetes</taxon>
        <taxon>Streptosporangiales</taxon>
        <taxon>Thermomonosporaceae</taxon>
        <taxon>Actinomadura</taxon>
    </lineage>
</organism>
<feature type="active site" evidence="1">
    <location>
        <position position="248"/>
    </location>
</feature>
<evidence type="ECO:0000256" key="1">
    <source>
        <dbReference type="PIRSR" id="PIRSR637460-1"/>
    </source>
</evidence>
<dbReference type="Proteomes" id="UP000483004">
    <property type="component" value="Unassembled WGS sequence"/>
</dbReference>
<reference evidence="5 6" key="1">
    <citation type="submission" date="2019-09" db="EMBL/GenBank/DDBJ databases">
        <title>Actinomadura physcomitrii sp. nov., a novel actinomycete isolated from moss [Physcomitrium sphaericum (Ludw) Fuernr].</title>
        <authorList>
            <person name="Liu C."/>
            <person name="Zhuang X."/>
        </authorList>
    </citation>
    <scope>NUCLEOTIDE SEQUENCE [LARGE SCALE GENOMIC DNA]</scope>
    <source>
        <strain evidence="5 6">CYP1-1B</strain>
    </source>
</reference>
<dbReference type="GO" id="GO:0019433">
    <property type="term" value="P:triglyceride catabolic process"/>
    <property type="evidence" value="ECO:0007669"/>
    <property type="project" value="TreeGrafter"/>
</dbReference>
<dbReference type="Gene3D" id="3.40.50.1110">
    <property type="entry name" value="SGNH hydrolase"/>
    <property type="match status" value="1"/>
</dbReference>
<sequence length="267" mass="27587">MHRPRARALAAPLLLSAALGLVATPARATSPAYDSSTHYVAMGDSFSSGLGAPNASLDCGRSPQGYPTLWAKAHGISTFTDVTCGGAVTDDVLAKQISGLNAQTDVVTITIGGNDAAWGDQVSTCLLSGDSACTTAIDKAVAGLPAVTAKVDTTYTAIRQAAPHADVYVLGYPLLYEETAGCSSWPAPDQYQRKEINRFGRALDQGIAQSAAKAGFRFVDAQPYFAGHAVCSGTPWINATLALPAPLHPNADGYRLGYLPALTSATG</sequence>
<feature type="disulfide bond" evidence="2">
    <location>
        <begin position="125"/>
        <end position="133"/>
    </location>
</feature>
<comment type="caution">
    <text evidence="5">The sequence shown here is derived from an EMBL/GenBank/DDBJ whole genome shotgun (WGS) entry which is preliminary data.</text>
</comment>
<evidence type="ECO:0000313" key="5">
    <source>
        <dbReference type="EMBL" id="KAB2378931.1"/>
    </source>
</evidence>
<accession>A0A6L3VQ98</accession>